<reference evidence="2 3" key="1">
    <citation type="journal article" date="2024" name="Plant Biotechnol. J.">
        <title>Dendrobium thyrsiflorum genome and its molecular insights into genes involved in important horticultural traits.</title>
        <authorList>
            <person name="Chen B."/>
            <person name="Wang J.Y."/>
            <person name="Zheng P.J."/>
            <person name="Li K.L."/>
            <person name="Liang Y.M."/>
            <person name="Chen X.F."/>
            <person name="Zhang C."/>
            <person name="Zhao X."/>
            <person name="He X."/>
            <person name="Zhang G.Q."/>
            <person name="Liu Z.J."/>
            <person name="Xu Q."/>
        </authorList>
    </citation>
    <scope>NUCLEOTIDE SEQUENCE [LARGE SCALE GENOMIC DNA]</scope>
    <source>
        <strain evidence="2">GZMU011</strain>
    </source>
</reference>
<dbReference type="AlphaFoldDB" id="A0ABD0U5V2"/>
<dbReference type="Proteomes" id="UP001552299">
    <property type="component" value="Unassembled WGS sequence"/>
</dbReference>
<dbReference type="PANTHER" id="PTHR22603:SF93">
    <property type="entry name" value="RE24176P"/>
    <property type="match status" value="1"/>
</dbReference>
<dbReference type="PANTHER" id="PTHR22603">
    <property type="entry name" value="CHOLINE/ETHANOALAMINE KINASE"/>
    <property type="match status" value="1"/>
</dbReference>
<protein>
    <recommendedName>
        <fullName evidence="4">Choline kinase 2</fullName>
    </recommendedName>
</protein>
<keyword evidence="3" id="KW-1185">Reference proteome</keyword>
<dbReference type="EMBL" id="JANQDX010000017">
    <property type="protein sequence ID" value="KAL0907765.1"/>
    <property type="molecule type" value="Genomic_DNA"/>
</dbReference>
<evidence type="ECO:0000256" key="1">
    <source>
        <dbReference type="ARBA" id="ARBA00038211"/>
    </source>
</evidence>
<evidence type="ECO:0000313" key="3">
    <source>
        <dbReference type="Proteomes" id="UP001552299"/>
    </source>
</evidence>
<dbReference type="InterPro" id="IPR011009">
    <property type="entry name" value="Kinase-like_dom_sf"/>
</dbReference>
<comment type="similarity">
    <text evidence="1">Belongs to the choline/ethanolamine kinase family.</text>
</comment>
<proteinExistence type="inferred from homology"/>
<name>A0ABD0U5V2_DENTH</name>
<gene>
    <name evidence="2" type="ORF">M5K25_022200</name>
</gene>
<dbReference type="CDD" id="cd05157">
    <property type="entry name" value="ETNK_euk"/>
    <property type="match status" value="1"/>
</dbReference>
<evidence type="ECO:0008006" key="4">
    <source>
        <dbReference type="Google" id="ProtNLM"/>
    </source>
</evidence>
<evidence type="ECO:0000313" key="2">
    <source>
        <dbReference type="EMBL" id="KAL0907765.1"/>
    </source>
</evidence>
<dbReference type="SUPFAM" id="SSF56112">
    <property type="entry name" value="Protein kinase-like (PK-like)"/>
    <property type="match status" value="1"/>
</dbReference>
<comment type="caution">
    <text evidence="2">The sequence shown here is derived from an EMBL/GenBank/DDBJ whole genome shotgun (WGS) entry which is preliminary data.</text>
</comment>
<organism evidence="2 3">
    <name type="scientific">Dendrobium thyrsiflorum</name>
    <name type="common">Pinecone-like raceme dendrobium</name>
    <name type="synonym">Orchid</name>
    <dbReference type="NCBI Taxonomy" id="117978"/>
    <lineage>
        <taxon>Eukaryota</taxon>
        <taxon>Viridiplantae</taxon>
        <taxon>Streptophyta</taxon>
        <taxon>Embryophyta</taxon>
        <taxon>Tracheophyta</taxon>
        <taxon>Spermatophyta</taxon>
        <taxon>Magnoliopsida</taxon>
        <taxon>Liliopsida</taxon>
        <taxon>Asparagales</taxon>
        <taxon>Orchidaceae</taxon>
        <taxon>Epidendroideae</taxon>
        <taxon>Malaxideae</taxon>
        <taxon>Dendrobiinae</taxon>
        <taxon>Dendrobium</taxon>
    </lineage>
</organism>
<dbReference type="Gene3D" id="3.90.1200.10">
    <property type="match status" value="1"/>
</dbReference>
<dbReference type="Pfam" id="PF01633">
    <property type="entry name" value="Choline_kinase"/>
    <property type="match status" value="1"/>
</dbReference>
<sequence length="337" mass="39135">MASVAGEWQIPMEARKEVQKLATEWDDVADSRALEVVPLKGAMTNEVFQIRWPVAGGEKSRKVLLRMYGEGVGHFFDRANEIKTFEFMSRHGRGPRLLACFPNGRVEEFIHARTLSAADLRDVEISALIASKLREFHDLNMTGPNTVHIWDRLRNWLIAARRLCSYEEIKAINLDLIEKEISSLENDLSGKEERIGFCHNDLQYGNIMIEEETKMLTIIDYEYASFNPIAYDIANHFCEMAADYHTETPHILDYNKYPDHEERKRFVQIYLSFSGDKADPVEVENLLASIEKYTLVSHLIWGLWGVISDHVNDIDFDYLEYAKQRFCQYWSRKAKTL</sequence>
<dbReference type="Gene3D" id="3.30.200.20">
    <property type="entry name" value="Phosphorylase Kinase, domain 1"/>
    <property type="match status" value="1"/>
</dbReference>
<accession>A0ABD0U5V2</accession>